<evidence type="ECO:0000313" key="2">
    <source>
        <dbReference type="EMBL" id="WPK23770.1"/>
    </source>
</evidence>
<organism evidence="2 3">
    <name type="scientific">Australozyma saopauloensis</name>
    <dbReference type="NCBI Taxonomy" id="291208"/>
    <lineage>
        <taxon>Eukaryota</taxon>
        <taxon>Fungi</taxon>
        <taxon>Dikarya</taxon>
        <taxon>Ascomycota</taxon>
        <taxon>Saccharomycotina</taxon>
        <taxon>Pichiomycetes</taxon>
        <taxon>Metschnikowiaceae</taxon>
        <taxon>Australozyma</taxon>
    </lineage>
</organism>
<gene>
    <name evidence="2" type="ORF">PUMCH_001016</name>
</gene>
<dbReference type="InterPro" id="IPR016024">
    <property type="entry name" value="ARM-type_fold"/>
</dbReference>
<dbReference type="AlphaFoldDB" id="A0AAX4H5B3"/>
<proteinExistence type="predicted"/>
<dbReference type="RefSeq" id="XP_062876156.1">
    <property type="nucleotide sequence ID" value="XM_063020086.1"/>
</dbReference>
<dbReference type="GO" id="GO:0000226">
    <property type="term" value="P:microtubule cytoskeleton organization"/>
    <property type="evidence" value="ECO:0007669"/>
    <property type="project" value="TreeGrafter"/>
</dbReference>
<dbReference type="GO" id="GO:0005096">
    <property type="term" value="F:GTPase activator activity"/>
    <property type="evidence" value="ECO:0007669"/>
    <property type="project" value="InterPro"/>
</dbReference>
<dbReference type="EMBL" id="CP138894">
    <property type="protein sequence ID" value="WPK23770.1"/>
    <property type="molecule type" value="Genomic_DNA"/>
</dbReference>
<evidence type="ECO:0000259" key="1">
    <source>
        <dbReference type="Pfam" id="PF25767"/>
    </source>
</evidence>
<dbReference type="Pfam" id="PF25767">
    <property type="entry name" value="ARM_TBCD_2nd"/>
    <property type="match status" value="1"/>
</dbReference>
<dbReference type="InterPro" id="IPR033162">
    <property type="entry name" value="TBCD"/>
</dbReference>
<dbReference type="InterPro" id="IPR058033">
    <property type="entry name" value="ARM_TBCD_2nd"/>
</dbReference>
<reference evidence="2 3" key="1">
    <citation type="submission" date="2023-10" db="EMBL/GenBank/DDBJ databases">
        <title>Draft Genome Sequence of Candida saopaulonensis from a very Premature Infant with Sepsis.</title>
        <authorList>
            <person name="Ning Y."/>
            <person name="Dai R."/>
            <person name="Xiao M."/>
            <person name="Xu Y."/>
            <person name="Yan Q."/>
            <person name="Zhang L."/>
        </authorList>
    </citation>
    <scope>NUCLEOTIDE SEQUENCE [LARGE SCALE GENOMIC DNA]</scope>
    <source>
        <strain evidence="2 3">19XY460</strain>
    </source>
</reference>
<dbReference type="PANTHER" id="PTHR12658">
    <property type="entry name" value="BETA-TUBULIN COFACTOR D"/>
    <property type="match status" value="1"/>
</dbReference>
<name>A0AAX4H5B3_9ASCO</name>
<dbReference type="KEGG" id="asau:88172084"/>
<dbReference type="GO" id="GO:0007023">
    <property type="term" value="P:post-chaperonin tubulin folding pathway"/>
    <property type="evidence" value="ECO:0007669"/>
    <property type="project" value="InterPro"/>
</dbReference>
<keyword evidence="3" id="KW-1185">Reference proteome</keyword>
<sequence length="1078" mass="121665">MSGKVTLRTEEAHETIRANLQLLSTSIFDNTDPNASKRLIDSTRRLIDEFEVLPKLLDLLLQTYISSITKLYLDVKDEKIELRMPNLGNDIASLVLSLAKVRGYKFIATFFSTDVYLFHKILDLLFSEVGSRNNDECYFLLLWLSNLVLVPFKLEAISRSVAARVSDIANKFINLHTSASRTQTVALLVLARLFTRADCTALFSGYTESAKLAWPDCNDASKLGYLMTFNQILKRASNIEAQSFAYIIYNDIILHDLYCLVLSDMNSVNTANVRILIKVSSKVSRYHVKSLQWAKVAEMVDILLYIASAMKERFDTSLRECLAKSISRLVAFLSISAEKYANQLVEFMFKRIGSDTNIDQIWIEEAINDGRLTIPLCHTVLLFCGFLAINKLFPRKNIPALLSLTHQTSFLSYHTTGSYQYSQLRDASCFCMWALLKSLSSEDYEFIMTSDTKAFANLFIDLIKITIFDEDLTIRRCGSAVLQEFIGRFGSMFFPSVFPRISDDKVGALSIRLVELFDTNYIGTVASSFKLVHDMVALGLPKQIFVEKLIEEMSSDFCPFSVKQIVANTLCKVLNQSQMHSAELGGIEYSTDQVIELIVFQLQKRNYGALIALAELQLSNSLLYDIAKEVHGFVLSCEFDIHVDKSDKGESIIAWFVAAFKTNLDLETAYMVSVALAISRLNLSDSLVKVFRQFFALSFEIDLNLFKEVCEQIKTGNNVLAKSILCQSLTESRLDLLIEIMLDKSIDAQTRAYLVQELREVLPEFESYETLQFACLSLLDDYTISSQGDVGLLIRLACIDLLNGSQIFLRAIKEDAVRKLWRIAGETLDKLRIASISCICEINHDDSARSEFLMFQNNYGLYFEKLLQYASETFADETSRICLWSGIVKSAGASVAGADLINMAFRNVLAQFETENGATQTLSALTRLLKIPDGKTFNVLLPQEKKTIMGALNVWVKLLDAEVTVPTSFNFEGLYIRAYNLHINTLQNSRIGVVIRIFQHLSSRPDVPKTLRESARKRLQWLAIKAPSDSSRAMALDALFELVIEVDPENPLLEMIDDVDASTRMSVLQDIKSVLKEL</sequence>
<accession>A0AAX4H5B3</accession>
<dbReference type="PANTHER" id="PTHR12658:SF0">
    <property type="entry name" value="TUBULIN-SPECIFIC CHAPERONE D"/>
    <property type="match status" value="1"/>
</dbReference>
<dbReference type="Proteomes" id="UP001338582">
    <property type="component" value="Chromosome 1"/>
</dbReference>
<evidence type="ECO:0000313" key="3">
    <source>
        <dbReference type="Proteomes" id="UP001338582"/>
    </source>
</evidence>
<protein>
    <recommendedName>
        <fullName evidence="1">Tubulin-folding cofactor D ARM repeats domain-containing protein</fullName>
    </recommendedName>
</protein>
<dbReference type="SUPFAM" id="SSF48371">
    <property type="entry name" value="ARM repeat"/>
    <property type="match status" value="2"/>
</dbReference>
<dbReference type="GO" id="GO:0007021">
    <property type="term" value="P:tubulin complex assembly"/>
    <property type="evidence" value="ECO:0007669"/>
    <property type="project" value="InterPro"/>
</dbReference>
<dbReference type="GeneID" id="88172084"/>
<dbReference type="Pfam" id="PF23579">
    <property type="entry name" value="ARM_TBCD"/>
    <property type="match status" value="1"/>
</dbReference>
<dbReference type="GO" id="GO:0048487">
    <property type="term" value="F:beta-tubulin binding"/>
    <property type="evidence" value="ECO:0007669"/>
    <property type="project" value="InterPro"/>
</dbReference>
<feature type="domain" description="Tubulin-folding cofactor D ARM repeats" evidence="1">
    <location>
        <begin position="296"/>
        <end position="491"/>
    </location>
</feature>